<dbReference type="NCBIfam" id="TIGR00398">
    <property type="entry name" value="metG"/>
    <property type="match status" value="1"/>
</dbReference>
<dbReference type="STRING" id="94128.A0A2A3EDY0"/>
<protein>
    <recommendedName>
        <fullName evidence="7">Methionine--tRNA ligase, mitochondrial</fullName>
        <ecNumber evidence="1">6.1.1.10</ecNumber>
    </recommendedName>
    <alternativeName>
        <fullName evidence="8">Mitochondrial methionyl-tRNA synthetase</fullName>
    </alternativeName>
</protein>
<evidence type="ECO:0000256" key="4">
    <source>
        <dbReference type="ARBA" id="ARBA00022840"/>
    </source>
</evidence>
<dbReference type="Gene3D" id="3.40.50.620">
    <property type="entry name" value="HUPs"/>
    <property type="match status" value="1"/>
</dbReference>
<dbReference type="PRINTS" id="PR01041">
    <property type="entry name" value="TRNASYNTHMET"/>
</dbReference>
<dbReference type="GO" id="GO:0065003">
    <property type="term" value="P:protein-containing complex assembly"/>
    <property type="evidence" value="ECO:0007669"/>
    <property type="project" value="InterPro"/>
</dbReference>
<dbReference type="InterPro" id="IPR014758">
    <property type="entry name" value="Met-tRNA_synth"/>
</dbReference>
<dbReference type="EC" id="6.1.1.10" evidence="1"/>
<sequence>MTTRVKFEKVLENLEKNPFFEKYANKIAKLQQTSPEEFLQRVKNQEKLQKKKEKQEEEYKFYQSEAKPYLNQITQPQQAKLNSIMKMDMIQNMRKDEIIKIWKDYHKDKDYICGILTSEQFDKMFERGKRYSTFLLPLPRKQGYEFIVSQFYGLEIHMTPLIWYQTHKENAPECLTMIHYIEFKDNKGIILMRGEFDKKCISVQEAQCLVNELQLYYCTDNIKRLELLETFTNKPDEFKYIEYIEFVHSVLKINDKVKNLLIHISKSCHIQSLFPFLMTRTKSSWSYIKKRNFSDNAVKNVYITTPIFYVNAGPHIGHLYTAVLADTIARFNTMLGHSVFLSTGTDEHGTKVQKAANNATLSTSEYCTQISHQFQEMCDIFQVKYSKFIRTTEEQHQNAVLHFWNCLEKNGHIYRGKYSGWYNISEEAFISDKEIIQKNLTNINEGYTESGDIVEWMEEDSYKFRLTSFKDQLKHWLENENVIEPAIYRNILIPWLEELQDLSISRPISRVPWAIRTPSDESHTIYVWLDALVNYLTSVGYPNNSFKEFWPPTIQIIGKDILKFHGIYWPAFLMAAGLEPPKKLICHGHWAVKDKKMSKSKGNVISPFIAMHDFTQDGLRYFLLRQAVLDTDANYNKLKVQKILNSELADTLGNLVNRCFGKSINPDGIIYNSTEYKSILNSEIALKNIKALENLSEKARKCYEKNDLYHAVDSVMDMLRTANQVFEYYQPWNLSKSKDLDSVKQLEALISLVLENLRVAALVLYPIIPKLSSNLLDFLQVSIKNRNWEDTKAFHLTNDSNETRHVSEQDYVSWICFELLPDDCLFNR</sequence>
<name>A0A2A3EDY0_APICC</name>
<evidence type="ECO:0000259" key="10">
    <source>
        <dbReference type="Pfam" id="PF09334"/>
    </source>
</evidence>
<reference evidence="11 12" key="1">
    <citation type="submission" date="2014-07" db="EMBL/GenBank/DDBJ databases">
        <title>Genomic and transcriptomic analysis on Apis cerana provide comprehensive insights into honey bee biology.</title>
        <authorList>
            <person name="Diao Q."/>
            <person name="Sun L."/>
            <person name="Zheng H."/>
            <person name="Zheng H."/>
            <person name="Xu S."/>
            <person name="Wang S."/>
            <person name="Zeng Z."/>
            <person name="Hu F."/>
            <person name="Su S."/>
            <person name="Wu J."/>
        </authorList>
    </citation>
    <scope>NUCLEOTIDE SEQUENCE [LARGE SCALE GENOMIC DNA]</scope>
    <source>
        <tissue evidence="11">Pupae without intestine</tissue>
    </source>
</reference>
<dbReference type="CDD" id="cd00814">
    <property type="entry name" value="MetRS_core"/>
    <property type="match status" value="1"/>
</dbReference>
<evidence type="ECO:0000256" key="2">
    <source>
        <dbReference type="ARBA" id="ARBA00022598"/>
    </source>
</evidence>
<comment type="similarity">
    <text evidence="9">Belongs to the class-I aminoacyl-tRNA synthetase family.</text>
</comment>
<organism evidence="11 12">
    <name type="scientific">Apis cerana cerana</name>
    <name type="common">Oriental honeybee</name>
    <dbReference type="NCBI Taxonomy" id="94128"/>
    <lineage>
        <taxon>Eukaryota</taxon>
        <taxon>Metazoa</taxon>
        <taxon>Ecdysozoa</taxon>
        <taxon>Arthropoda</taxon>
        <taxon>Hexapoda</taxon>
        <taxon>Insecta</taxon>
        <taxon>Pterygota</taxon>
        <taxon>Neoptera</taxon>
        <taxon>Endopterygota</taxon>
        <taxon>Hymenoptera</taxon>
        <taxon>Apocrita</taxon>
        <taxon>Aculeata</taxon>
        <taxon>Apoidea</taxon>
        <taxon>Anthophila</taxon>
        <taxon>Apidae</taxon>
        <taxon>Apis</taxon>
    </lineage>
</organism>
<dbReference type="GO" id="GO:0005739">
    <property type="term" value="C:mitochondrion"/>
    <property type="evidence" value="ECO:0007669"/>
    <property type="project" value="InterPro"/>
</dbReference>
<evidence type="ECO:0000256" key="5">
    <source>
        <dbReference type="ARBA" id="ARBA00022917"/>
    </source>
</evidence>
<keyword evidence="4 9" id="KW-0067">ATP-binding</keyword>
<proteinExistence type="inferred from homology"/>
<dbReference type="GO" id="GO:0006431">
    <property type="term" value="P:methionyl-tRNA aminoacylation"/>
    <property type="evidence" value="ECO:0007669"/>
    <property type="project" value="InterPro"/>
</dbReference>
<evidence type="ECO:0000256" key="7">
    <source>
        <dbReference type="ARBA" id="ARBA00026124"/>
    </source>
</evidence>
<dbReference type="InterPro" id="IPR015413">
    <property type="entry name" value="Methionyl/Leucyl_tRNA_Synth"/>
</dbReference>
<evidence type="ECO:0000313" key="12">
    <source>
        <dbReference type="Proteomes" id="UP000242457"/>
    </source>
</evidence>
<keyword evidence="6 9" id="KW-0030">Aminoacyl-tRNA synthetase</keyword>
<dbReference type="InterPro" id="IPR009080">
    <property type="entry name" value="tRNAsynth_Ia_anticodon-bd"/>
</dbReference>
<dbReference type="Pfam" id="PF06644">
    <property type="entry name" value="ATP11"/>
    <property type="match status" value="1"/>
</dbReference>
<keyword evidence="5 9" id="KW-0648">Protein biosynthesis</keyword>
<accession>A0A2A3EDY0</accession>
<evidence type="ECO:0000256" key="8">
    <source>
        <dbReference type="ARBA" id="ARBA00030331"/>
    </source>
</evidence>
<dbReference type="PANTHER" id="PTHR43326">
    <property type="entry name" value="METHIONYL-TRNA SYNTHETASE"/>
    <property type="match status" value="1"/>
</dbReference>
<dbReference type="Proteomes" id="UP000242457">
    <property type="component" value="Unassembled WGS sequence"/>
</dbReference>
<dbReference type="EMBL" id="KZ288287">
    <property type="protein sequence ID" value="PBC29429.1"/>
    <property type="molecule type" value="Genomic_DNA"/>
</dbReference>
<dbReference type="FunFam" id="2.170.220.10:FF:000003">
    <property type="entry name" value="Methionine--tRNA ligase"/>
    <property type="match status" value="1"/>
</dbReference>
<dbReference type="InterPro" id="IPR014729">
    <property type="entry name" value="Rossmann-like_a/b/a_fold"/>
</dbReference>
<dbReference type="SUPFAM" id="SSF52374">
    <property type="entry name" value="Nucleotidylyl transferase"/>
    <property type="match status" value="1"/>
</dbReference>
<dbReference type="Gene3D" id="1.10.730.10">
    <property type="entry name" value="Isoleucyl-tRNA Synthetase, Domain 1"/>
    <property type="match status" value="1"/>
</dbReference>
<dbReference type="InterPro" id="IPR033911">
    <property type="entry name" value="MetRS_core"/>
</dbReference>
<dbReference type="GO" id="GO:0005524">
    <property type="term" value="F:ATP binding"/>
    <property type="evidence" value="ECO:0007669"/>
    <property type="project" value="UniProtKB-KW"/>
</dbReference>
<dbReference type="InterPro" id="IPR010591">
    <property type="entry name" value="ATP11"/>
</dbReference>
<dbReference type="Pfam" id="PF09334">
    <property type="entry name" value="tRNA-synt_1g"/>
    <property type="match status" value="1"/>
</dbReference>
<evidence type="ECO:0000256" key="6">
    <source>
        <dbReference type="ARBA" id="ARBA00023146"/>
    </source>
</evidence>
<keyword evidence="12" id="KW-1185">Reference proteome</keyword>
<dbReference type="OrthoDB" id="24670at2759"/>
<dbReference type="AlphaFoldDB" id="A0A2A3EDY0"/>
<feature type="domain" description="Methionyl/Leucyl tRNA synthetase" evidence="10">
    <location>
        <begin position="301"/>
        <end position="659"/>
    </location>
</feature>
<evidence type="ECO:0000256" key="3">
    <source>
        <dbReference type="ARBA" id="ARBA00022741"/>
    </source>
</evidence>
<dbReference type="Gene3D" id="2.170.220.10">
    <property type="match status" value="1"/>
</dbReference>
<evidence type="ECO:0000256" key="9">
    <source>
        <dbReference type="RuleBase" id="RU363039"/>
    </source>
</evidence>
<evidence type="ECO:0000313" key="11">
    <source>
        <dbReference type="EMBL" id="PBC29429.1"/>
    </source>
</evidence>
<dbReference type="SUPFAM" id="SSF47323">
    <property type="entry name" value="Anticodon-binding domain of a subclass of class I aminoacyl-tRNA synthetases"/>
    <property type="match status" value="1"/>
</dbReference>
<keyword evidence="2 9" id="KW-0436">Ligase</keyword>
<dbReference type="PANTHER" id="PTHR43326:SF1">
    <property type="entry name" value="METHIONINE--TRNA LIGASE, MITOCHONDRIAL"/>
    <property type="match status" value="1"/>
</dbReference>
<dbReference type="InterPro" id="IPR023457">
    <property type="entry name" value="Met-tRNA_synth_2"/>
</dbReference>
<gene>
    <name evidence="11" type="ORF">APICC_03328</name>
</gene>
<evidence type="ECO:0000256" key="1">
    <source>
        <dbReference type="ARBA" id="ARBA00012838"/>
    </source>
</evidence>
<keyword evidence="3 9" id="KW-0547">Nucleotide-binding</keyword>
<dbReference type="GO" id="GO:0004825">
    <property type="term" value="F:methionine-tRNA ligase activity"/>
    <property type="evidence" value="ECO:0007669"/>
    <property type="project" value="UniProtKB-EC"/>
</dbReference>